<evidence type="ECO:0000313" key="3">
    <source>
        <dbReference type="Proteomes" id="UP000814176"/>
    </source>
</evidence>
<accession>A0ABQ8K9R4</accession>
<dbReference type="Proteomes" id="UP000814176">
    <property type="component" value="Unassembled WGS sequence"/>
</dbReference>
<feature type="compositionally biased region" description="Polar residues" evidence="1">
    <location>
        <begin position="273"/>
        <end position="288"/>
    </location>
</feature>
<sequence>MPRRVTIGNIDSLLGIFRYCARNGFAVWQYFLGPSAQLQRARSILENVGAFLMSLSDQDKENINKYVAEVSEQNPHELACILETEQMFAELVGAQQQHEQLSLHLAANPRLRFPWSDLAKAIFALVNSCLELQARVEVIPLISFPPLPLVSTIFSHARSQTSAARARERYPLKDNATGDSVRHTSHGSLRHSGTMTSMHSAYFQGPPQHGAPMTVQYGTGSSRPGASPARSFGSGPYQASNESTVYPASDPSDLTHWLSSSSSHSAHSAHRGQYTTSPFGSETSQSSHAMIPGGSTRLREYSSSSGDCTSPESWNVSSNSRWSA</sequence>
<protein>
    <submittedName>
        <fullName evidence="2">Uncharacterized protein</fullName>
    </submittedName>
</protein>
<name>A0ABQ8K9R4_9APHY</name>
<keyword evidence="3" id="KW-1185">Reference proteome</keyword>
<dbReference type="RefSeq" id="XP_047776778.1">
    <property type="nucleotide sequence ID" value="XM_047924344.1"/>
</dbReference>
<comment type="caution">
    <text evidence="2">The sequence shown here is derived from an EMBL/GenBank/DDBJ whole genome shotgun (WGS) entry which is preliminary data.</text>
</comment>
<feature type="region of interest" description="Disordered" evidence="1">
    <location>
        <begin position="164"/>
        <end position="324"/>
    </location>
</feature>
<organism evidence="2 3">
    <name type="scientific">Rhodofomes roseus</name>
    <dbReference type="NCBI Taxonomy" id="34475"/>
    <lineage>
        <taxon>Eukaryota</taxon>
        <taxon>Fungi</taxon>
        <taxon>Dikarya</taxon>
        <taxon>Basidiomycota</taxon>
        <taxon>Agaricomycotina</taxon>
        <taxon>Agaricomycetes</taxon>
        <taxon>Polyporales</taxon>
        <taxon>Rhodofomes</taxon>
    </lineage>
</organism>
<reference evidence="2 3" key="1">
    <citation type="journal article" date="2021" name="Environ. Microbiol.">
        <title>Gene family expansions and transcriptome signatures uncover fungal adaptations to wood decay.</title>
        <authorList>
            <person name="Hage H."/>
            <person name="Miyauchi S."/>
            <person name="Viragh M."/>
            <person name="Drula E."/>
            <person name="Min B."/>
            <person name="Chaduli D."/>
            <person name="Navarro D."/>
            <person name="Favel A."/>
            <person name="Norest M."/>
            <person name="Lesage-Meessen L."/>
            <person name="Balint B."/>
            <person name="Merenyi Z."/>
            <person name="de Eugenio L."/>
            <person name="Morin E."/>
            <person name="Martinez A.T."/>
            <person name="Baldrian P."/>
            <person name="Stursova M."/>
            <person name="Martinez M.J."/>
            <person name="Novotny C."/>
            <person name="Magnuson J.K."/>
            <person name="Spatafora J.W."/>
            <person name="Maurice S."/>
            <person name="Pangilinan J."/>
            <person name="Andreopoulos W."/>
            <person name="LaButti K."/>
            <person name="Hundley H."/>
            <person name="Na H."/>
            <person name="Kuo A."/>
            <person name="Barry K."/>
            <person name="Lipzen A."/>
            <person name="Henrissat B."/>
            <person name="Riley R."/>
            <person name="Ahrendt S."/>
            <person name="Nagy L.G."/>
            <person name="Grigoriev I.V."/>
            <person name="Martin F."/>
            <person name="Rosso M.N."/>
        </authorList>
    </citation>
    <scope>NUCLEOTIDE SEQUENCE [LARGE SCALE GENOMIC DNA]</scope>
    <source>
        <strain evidence="2 3">CIRM-BRFM 1785</strain>
    </source>
</reference>
<feature type="compositionally biased region" description="Polar residues" evidence="1">
    <location>
        <begin position="237"/>
        <end position="246"/>
    </location>
</feature>
<dbReference type="EMBL" id="JADCUA010000016">
    <property type="protein sequence ID" value="KAH9834122.1"/>
    <property type="molecule type" value="Genomic_DNA"/>
</dbReference>
<evidence type="ECO:0000313" key="2">
    <source>
        <dbReference type="EMBL" id="KAH9834122.1"/>
    </source>
</evidence>
<evidence type="ECO:0000256" key="1">
    <source>
        <dbReference type="SAM" id="MobiDB-lite"/>
    </source>
</evidence>
<dbReference type="GeneID" id="72005076"/>
<gene>
    <name evidence="2" type="ORF">C8Q71DRAFT_771253</name>
</gene>
<proteinExistence type="predicted"/>
<feature type="compositionally biased region" description="Polar residues" evidence="1">
    <location>
        <begin position="301"/>
        <end position="324"/>
    </location>
</feature>